<dbReference type="InterPro" id="IPR029016">
    <property type="entry name" value="GAF-like_dom_sf"/>
</dbReference>
<dbReference type="Proteomes" id="UP000199400">
    <property type="component" value="Unassembled WGS sequence"/>
</dbReference>
<keyword evidence="3" id="KW-0597">Phosphoprotein</keyword>
<dbReference type="GO" id="GO:0005524">
    <property type="term" value="F:ATP binding"/>
    <property type="evidence" value="ECO:0007669"/>
    <property type="project" value="InterPro"/>
</dbReference>
<dbReference type="InterPro" id="IPR005467">
    <property type="entry name" value="His_kinase_dom"/>
</dbReference>
<keyword evidence="7" id="KW-1185">Reference proteome</keyword>
<dbReference type="InterPro" id="IPR004358">
    <property type="entry name" value="Sig_transdc_His_kin-like_C"/>
</dbReference>
<dbReference type="SUPFAM" id="SSF52540">
    <property type="entry name" value="P-loop containing nucleoside triphosphate hydrolases"/>
    <property type="match status" value="1"/>
</dbReference>
<dbReference type="InterPro" id="IPR036097">
    <property type="entry name" value="HisK_dim/P_sf"/>
</dbReference>
<dbReference type="CDD" id="cd14014">
    <property type="entry name" value="STKc_PknB_like"/>
    <property type="match status" value="1"/>
</dbReference>
<dbReference type="Pfam" id="PF13191">
    <property type="entry name" value="AAA_16"/>
    <property type="match status" value="1"/>
</dbReference>
<dbReference type="InterPro" id="IPR003594">
    <property type="entry name" value="HATPase_dom"/>
</dbReference>
<dbReference type="InterPro" id="IPR003018">
    <property type="entry name" value="GAF"/>
</dbReference>
<accession>A0A1I2ISU4</accession>
<sequence>MAAGDYELAEQLHDGRTSQVFRGFRRRDGAPVILKALRREYSDAAGTARLQREAELLRRCAGPAVPEVFGVERWDGCPVLVLRDIGGLSLHRFRQGRRLSLVARLDLALEICGALARVHAAGVVHRDLKPANIVVHGDGERVQLIDFAGAAAGEGTLQYMSPEQTGRTGRDVDPRSDYYALGVTLYELFTGRLPFASDDPLELVHAHLARVPAAPVALAPDLGDTLSRVVLHLLEKSPEARYQSLDGLRHDLARCRDAFARGELPRFDPAARDRPPGLQLPATLFGRERELAELLSVWTAVRAGARALALVAGPSGAGKSALVRALAGAVREAGGVFVSGRFEQGEKATPYAGLLAALDQLLRRALAEPDERLAAVRAALDAALGDGAAGLADVLPALALVIGARPRPTAAVPAEAAGRFHAAVTRLVRVFAGPHAPLVIAVDDLQWADPASLRLYDELAREPSLDHLLLVGSYRDDELAPGHPLRGLAADVRVVLGPLAGADVQRLIGETLAWPEGQAAELAAVVAANTDNNPLFVRAYLRWLFDQGLLVWSPERDGWAWDAAATARAAPGADIVALMTRRLAALDADVRAALQAAACVGARFDRDRLAGLLGCDPARVDAALAQAIDRGLVLAVDVGVYEFVHDRVQQAAYAGLPAGERQRLHLELGRGLLRGADPAVLEDMLFEIVGHLNLAAARIVAPAERLRLAELDLAAGRKAMRAAAFATAVQLLRQGLALLPDRAWSEHYDLAFALARDCMECEHFAGDPDAAAARFAPLLARARDDVDRAAVHDLKVALETDRASIHAALAAGRAGLALLGVHVPASASRLSILRELAAVRWLRGRTSLHDLAALPAVRDPGIACALRILCTICVSAYHHQPDLSLLYGLRALALALRHGVIGESAIAVALYAFVHVHMFGDVAGARALQDVAYALADRFADPRLGPQLANYCGVYVAAWLEPTAATVARLERELDRATRLGATSMALYISVGIIHARWLGLGDVDQLLVSARAHASIGVGMPGFDQRHWHLLFVRLCLALRGETDGPTSLAGPDFDEDGLVDELGPHSRALASVYHLAKLALLYHHGAIDQALALSKRLRWARAEGTLLLIDQITLPLLVLTARGQPLAPQARRRARGWLGHLRRWAALCPDNIEGRLFLVEAELARCRGDHDQAALLYPRAVEAARRAGHLRIEALALERAGRHAADRESHVLSHMYLGAAVAAYDRWGAPALSARLRAEFPGLAAPAPVAVPVAAPGPIPAPTSSGAEAIDVAALLRSTRAITGELVLDKLLRALVRTVLEVAGARRCFVLLAGDGGLQIAAAADVARERLDVLQSRAMSEEPGIPQSLVHFVARTRRDVVLGDAAVDHDFAGDPALVGVRSVLCAPILGHGELLGVLYLDNDLAPHTFGSGRLALLRHLAAQIATSIDNARLYEDLARARDAAVRADRLKTRFLLNMSHELRTPLNAVLGYAELIRESAAEGDLAAIDGDTEKIRRAAARLVRTLTNILELSRVEADVVRPARVAVDVAALVGEAVAACEAEARARGDALAVELDPAPFVCLTDPGMLAHCISTLVDNAVRFTDRGRVDIRLAAVARGDDPWLELRVADTGVGIAAADLSRLFVAFQPLDDAPTRAQEGSGVSLALADRFARLLGGDIDVVSAPGRGSTFVLRLPAPRE</sequence>
<protein>
    <recommendedName>
        <fullName evidence="2">histidine kinase</fullName>
        <ecNumber evidence="2">2.7.13.3</ecNumber>
    </recommendedName>
</protein>
<evidence type="ECO:0000313" key="6">
    <source>
        <dbReference type="EMBL" id="SFF45334.1"/>
    </source>
</evidence>
<dbReference type="InterPro" id="IPR000719">
    <property type="entry name" value="Prot_kinase_dom"/>
</dbReference>
<evidence type="ECO:0000259" key="5">
    <source>
        <dbReference type="PROSITE" id="PS50109"/>
    </source>
</evidence>
<dbReference type="SUPFAM" id="SSF56112">
    <property type="entry name" value="Protein kinase-like (PK-like)"/>
    <property type="match status" value="1"/>
</dbReference>
<dbReference type="InterPro" id="IPR011009">
    <property type="entry name" value="Kinase-like_dom_sf"/>
</dbReference>
<evidence type="ECO:0000256" key="1">
    <source>
        <dbReference type="ARBA" id="ARBA00000085"/>
    </source>
</evidence>
<dbReference type="STRING" id="54.SAMN02745121_08952"/>
<evidence type="ECO:0000259" key="4">
    <source>
        <dbReference type="PROSITE" id="PS50011"/>
    </source>
</evidence>
<dbReference type="Pfam" id="PF02518">
    <property type="entry name" value="HATPase_c"/>
    <property type="match status" value="1"/>
</dbReference>
<dbReference type="Pfam" id="PF00069">
    <property type="entry name" value="Pkinase"/>
    <property type="match status" value="1"/>
</dbReference>
<evidence type="ECO:0000256" key="2">
    <source>
        <dbReference type="ARBA" id="ARBA00012438"/>
    </source>
</evidence>
<dbReference type="SMART" id="SM00387">
    <property type="entry name" value="HATPase_c"/>
    <property type="match status" value="1"/>
</dbReference>
<dbReference type="CDD" id="cd00082">
    <property type="entry name" value="HisKA"/>
    <property type="match status" value="1"/>
</dbReference>
<comment type="catalytic activity">
    <reaction evidence="1">
        <text>ATP + protein L-histidine = ADP + protein N-phospho-L-histidine.</text>
        <dbReference type="EC" id="2.7.13.3"/>
    </reaction>
</comment>
<dbReference type="PRINTS" id="PR00344">
    <property type="entry name" value="BCTRLSENSOR"/>
</dbReference>
<dbReference type="Pfam" id="PF01590">
    <property type="entry name" value="GAF"/>
    <property type="match status" value="1"/>
</dbReference>
<dbReference type="Gene3D" id="3.40.50.300">
    <property type="entry name" value="P-loop containing nucleotide triphosphate hydrolases"/>
    <property type="match status" value="1"/>
</dbReference>
<dbReference type="PANTHER" id="PTHR43642:SF1">
    <property type="entry name" value="HYBRID SIGNAL TRANSDUCTION HISTIDINE KINASE G"/>
    <property type="match status" value="1"/>
</dbReference>
<dbReference type="EMBL" id="FOMX01000082">
    <property type="protein sequence ID" value="SFF45334.1"/>
    <property type="molecule type" value="Genomic_DNA"/>
</dbReference>
<dbReference type="PROSITE" id="PS00108">
    <property type="entry name" value="PROTEIN_KINASE_ST"/>
    <property type="match status" value="1"/>
</dbReference>
<evidence type="ECO:0000313" key="7">
    <source>
        <dbReference type="Proteomes" id="UP000199400"/>
    </source>
</evidence>
<dbReference type="InterPro" id="IPR003661">
    <property type="entry name" value="HisK_dim/P_dom"/>
</dbReference>
<dbReference type="Gene3D" id="3.30.565.10">
    <property type="entry name" value="Histidine kinase-like ATPase, C-terminal domain"/>
    <property type="match status" value="1"/>
</dbReference>
<proteinExistence type="predicted"/>
<dbReference type="SUPFAM" id="SSF55874">
    <property type="entry name" value="ATPase domain of HSP90 chaperone/DNA topoisomerase II/histidine kinase"/>
    <property type="match status" value="1"/>
</dbReference>
<organism evidence="6 7">
    <name type="scientific">Nannocystis exedens</name>
    <dbReference type="NCBI Taxonomy" id="54"/>
    <lineage>
        <taxon>Bacteria</taxon>
        <taxon>Pseudomonadati</taxon>
        <taxon>Myxococcota</taxon>
        <taxon>Polyangia</taxon>
        <taxon>Nannocystales</taxon>
        <taxon>Nannocystaceae</taxon>
        <taxon>Nannocystis</taxon>
    </lineage>
</organism>
<dbReference type="SMART" id="SM00220">
    <property type="entry name" value="S_TKc"/>
    <property type="match status" value="1"/>
</dbReference>
<evidence type="ECO:0000256" key="3">
    <source>
        <dbReference type="ARBA" id="ARBA00022553"/>
    </source>
</evidence>
<dbReference type="SUPFAM" id="SSF55781">
    <property type="entry name" value="GAF domain-like"/>
    <property type="match status" value="1"/>
</dbReference>
<dbReference type="EC" id="2.7.13.3" evidence="2"/>
<name>A0A1I2ISU4_9BACT</name>
<dbReference type="InterPro" id="IPR027417">
    <property type="entry name" value="P-loop_NTPase"/>
</dbReference>
<dbReference type="Gene3D" id="3.30.450.40">
    <property type="match status" value="1"/>
</dbReference>
<dbReference type="SMART" id="SM00388">
    <property type="entry name" value="HisKA"/>
    <property type="match status" value="1"/>
</dbReference>
<dbReference type="InterPro" id="IPR041664">
    <property type="entry name" value="AAA_16"/>
</dbReference>
<reference evidence="7" key="1">
    <citation type="submission" date="2016-10" db="EMBL/GenBank/DDBJ databases">
        <authorList>
            <person name="Varghese N."/>
            <person name="Submissions S."/>
        </authorList>
    </citation>
    <scope>NUCLEOTIDE SEQUENCE [LARGE SCALE GENOMIC DNA]</scope>
    <source>
        <strain evidence="7">ATCC 25963</strain>
    </source>
</reference>
<dbReference type="SUPFAM" id="SSF47384">
    <property type="entry name" value="Homodimeric domain of signal transducing histidine kinase"/>
    <property type="match status" value="1"/>
</dbReference>
<dbReference type="Pfam" id="PF00512">
    <property type="entry name" value="HisKA"/>
    <property type="match status" value="1"/>
</dbReference>
<dbReference type="GO" id="GO:0000155">
    <property type="term" value="F:phosphorelay sensor kinase activity"/>
    <property type="evidence" value="ECO:0007669"/>
    <property type="project" value="InterPro"/>
</dbReference>
<dbReference type="Gene3D" id="3.30.200.20">
    <property type="entry name" value="Phosphorylase Kinase, domain 1"/>
    <property type="match status" value="1"/>
</dbReference>
<feature type="domain" description="Histidine kinase" evidence="5">
    <location>
        <begin position="1459"/>
        <end position="1681"/>
    </location>
</feature>
<dbReference type="PANTHER" id="PTHR43642">
    <property type="entry name" value="HYBRID SIGNAL TRANSDUCTION HISTIDINE KINASE G"/>
    <property type="match status" value="1"/>
</dbReference>
<dbReference type="Gene3D" id="1.10.287.130">
    <property type="match status" value="1"/>
</dbReference>
<dbReference type="PROSITE" id="PS50011">
    <property type="entry name" value="PROTEIN_KINASE_DOM"/>
    <property type="match status" value="1"/>
</dbReference>
<dbReference type="InterPro" id="IPR036890">
    <property type="entry name" value="HATPase_C_sf"/>
</dbReference>
<dbReference type="SMART" id="SM00065">
    <property type="entry name" value="GAF"/>
    <property type="match status" value="1"/>
</dbReference>
<dbReference type="RefSeq" id="WP_170136398.1">
    <property type="nucleotide sequence ID" value="NZ_FOMX01000082.1"/>
</dbReference>
<dbReference type="Gene3D" id="1.10.510.10">
    <property type="entry name" value="Transferase(Phosphotransferase) domain 1"/>
    <property type="match status" value="1"/>
</dbReference>
<gene>
    <name evidence="6" type="ORF">SAMN02745121_08952</name>
</gene>
<dbReference type="InterPro" id="IPR008271">
    <property type="entry name" value="Ser/Thr_kinase_AS"/>
</dbReference>
<dbReference type="InterPro" id="IPR053159">
    <property type="entry name" value="Hybrid_Histidine_Kinase"/>
</dbReference>
<dbReference type="PROSITE" id="PS50109">
    <property type="entry name" value="HIS_KIN"/>
    <property type="match status" value="1"/>
</dbReference>
<feature type="domain" description="Protein kinase" evidence="4">
    <location>
        <begin position="6"/>
        <end position="253"/>
    </location>
</feature>